<accession>A0ABR4IB76</accession>
<comment type="caution">
    <text evidence="2">The sequence shown here is derived from an EMBL/GenBank/DDBJ whole genome shotgun (WGS) entry which is preliminary data.</text>
</comment>
<evidence type="ECO:0000256" key="1">
    <source>
        <dbReference type="SAM" id="MobiDB-lite"/>
    </source>
</evidence>
<proteinExistence type="predicted"/>
<protein>
    <submittedName>
        <fullName evidence="2">Uncharacterized protein</fullName>
    </submittedName>
</protein>
<dbReference type="PANTHER" id="PTHR40628">
    <property type="entry name" value="CHROMO DOMAIN-CONTAINING PROTEIN"/>
    <property type="match status" value="1"/>
</dbReference>
<gene>
    <name evidence="2" type="ORF">BJY01DRAFT_256383</name>
</gene>
<evidence type="ECO:0000313" key="2">
    <source>
        <dbReference type="EMBL" id="KAL2824966.1"/>
    </source>
</evidence>
<dbReference type="PANTHER" id="PTHR40628:SF1">
    <property type="entry name" value="CHROMO DOMAIN-CONTAINING PROTEIN"/>
    <property type="match status" value="1"/>
</dbReference>
<name>A0ABR4IB76_9EURO</name>
<sequence>MRTHDEFMRDFAHNGTAPDFNSNFTTSNLNPTTASSSSSVTPEVDEADLRRKKTRTVHPSLSVCRDWMIVSGNCHYARDAASFAAYKPVNTLIKSNIFSPHDETQVAGVGTVHLEVPRGRNDPSTHTLVLEGVLHIPGALCNGFNPLLVGSSMSCHADYWEGADRQGRPMWFGLPFAGMGRLVLAGGAVGESDLIPGREYTLSLYISPEERRVIMAA</sequence>
<dbReference type="EMBL" id="JBFXLU010000524">
    <property type="protein sequence ID" value="KAL2824966.1"/>
    <property type="molecule type" value="Genomic_DNA"/>
</dbReference>
<keyword evidence="3" id="KW-1185">Reference proteome</keyword>
<feature type="compositionally biased region" description="Low complexity" evidence="1">
    <location>
        <begin position="25"/>
        <end position="42"/>
    </location>
</feature>
<dbReference type="Proteomes" id="UP001610446">
    <property type="component" value="Unassembled WGS sequence"/>
</dbReference>
<evidence type="ECO:0000313" key="3">
    <source>
        <dbReference type="Proteomes" id="UP001610446"/>
    </source>
</evidence>
<reference evidence="2 3" key="1">
    <citation type="submission" date="2024-07" db="EMBL/GenBank/DDBJ databases">
        <title>Section-level genome sequencing and comparative genomics of Aspergillus sections Usti and Cavernicolus.</title>
        <authorList>
            <consortium name="Lawrence Berkeley National Laboratory"/>
            <person name="Nybo J.L."/>
            <person name="Vesth T.C."/>
            <person name="Theobald S."/>
            <person name="Frisvad J.C."/>
            <person name="Larsen T.O."/>
            <person name="Kjaerboelling I."/>
            <person name="Rothschild-Mancinelli K."/>
            <person name="Lyhne E.K."/>
            <person name="Kogle M.E."/>
            <person name="Barry K."/>
            <person name="Clum A."/>
            <person name="Na H."/>
            <person name="Ledsgaard L."/>
            <person name="Lin J."/>
            <person name="Lipzen A."/>
            <person name="Kuo A."/>
            <person name="Riley R."/>
            <person name="Mondo S."/>
            <person name="Labutti K."/>
            <person name="Haridas S."/>
            <person name="Pangalinan J."/>
            <person name="Salamov A.A."/>
            <person name="Simmons B.A."/>
            <person name="Magnuson J.K."/>
            <person name="Chen J."/>
            <person name="Drula E."/>
            <person name="Henrissat B."/>
            <person name="Wiebenga A."/>
            <person name="Lubbers R.J."/>
            <person name="Gomes A.C."/>
            <person name="Makela M.R."/>
            <person name="Stajich J."/>
            <person name="Grigoriev I.V."/>
            <person name="Mortensen U.H."/>
            <person name="De Vries R.P."/>
            <person name="Baker S.E."/>
            <person name="Andersen M.R."/>
        </authorList>
    </citation>
    <scope>NUCLEOTIDE SEQUENCE [LARGE SCALE GENOMIC DNA]</scope>
    <source>
        <strain evidence="2 3">CBS 123904</strain>
    </source>
</reference>
<feature type="region of interest" description="Disordered" evidence="1">
    <location>
        <begin position="19"/>
        <end position="49"/>
    </location>
</feature>
<organism evidence="2 3">
    <name type="scientific">Aspergillus pseudoustus</name>
    <dbReference type="NCBI Taxonomy" id="1810923"/>
    <lineage>
        <taxon>Eukaryota</taxon>
        <taxon>Fungi</taxon>
        <taxon>Dikarya</taxon>
        <taxon>Ascomycota</taxon>
        <taxon>Pezizomycotina</taxon>
        <taxon>Eurotiomycetes</taxon>
        <taxon>Eurotiomycetidae</taxon>
        <taxon>Eurotiales</taxon>
        <taxon>Aspergillaceae</taxon>
        <taxon>Aspergillus</taxon>
        <taxon>Aspergillus subgen. Nidulantes</taxon>
    </lineage>
</organism>